<dbReference type="KEGG" id="ssck:SPSK_00508"/>
<protein>
    <submittedName>
        <fullName evidence="2">Uncharacterized protein</fullName>
    </submittedName>
</protein>
<feature type="compositionally biased region" description="Polar residues" evidence="1">
    <location>
        <begin position="346"/>
        <end position="359"/>
    </location>
</feature>
<organism evidence="2 3">
    <name type="scientific">Sporothrix schenckii 1099-18</name>
    <dbReference type="NCBI Taxonomy" id="1397361"/>
    <lineage>
        <taxon>Eukaryota</taxon>
        <taxon>Fungi</taxon>
        <taxon>Dikarya</taxon>
        <taxon>Ascomycota</taxon>
        <taxon>Pezizomycotina</taxon>
        <taxon>Sordariomycetes</taxon>
        <taxon>Sordariomycetidae</taxon>
        <taxon>Ophiostomatales</taxon>
        <taxon>Ophiostomataceae</taxon>
        <taxon>Sporothrix</taxon>
    </lineage>
</organism>
<dbReference type="AlphaFoldDB" id="A0A0F2LQV6"/>
<dbReference type="Proteomes" id="UP000033710">
    <property type="component" value="Unassembled WGS sequence"/>
</dbReference>
<evidence type="ECO:0000313" key="3">
    <source>
        <dbReference type="Proteomes" id="UP000033710"/>
    </source>
</evidence>
<feature type="region of interest" description="Disordered" evidence="1">
    <location>
        <begin position="323"/>
        <end position="365"/>
    </location>
</feature>
<name>A0A0F2LQV6_SPOSC</name>
<proteinExistence type="predicted"/>
<dbReference type="RefSeq" id="XP_016582578.1">
    <property type="nucleotide sequence ID" value="XM_016727476.1"/>
</dbReference>
<sequence>MSIVSNIVPPHAAITSVHLLPHHRLQQVYEVKLSDLTTLLVVLPPRPIVRLLRSELNMARSEAAIVRWLQDELVVTQSPEYISSRGPCYPEQCAAESRAPREPRPAAQKSLTAVRSNPAGFPKMVKADLIQYIPCPLSLAPQPHSATSVDSSSFVSPPSSLSSYLSSFSSSSPSLLEFNVFRPPPGTPVAALSSPLTTEERASVDYQAGKFLRRLSQVTSKSGSFGPALAVLTPHSKPGIPQVGDLVTGMSSWSVAFHSILESILRDGEDVAVSLAYSTVRKHFCRLGHLLDSVTTPSLVIVDAMDDTNLLVKRSPAVRRHSSSSYLCPVTDSDPNKTGLKEPKQRNTFPASPTDQEPSSRADVQIGQNSCLQDVPQLSSPESSEPPADIFVTGLRDWSHCIFGDPLFASVFCDHPSPPFLDGFNGASSGGDSALHDSFTSQEESESSAIRVLLYQCYHAIVQIVRGFYRPTRDQTARELAARKRLTEILAKLDTIDIDTKRQFRHRRSSGEISPSKRSKSECAEEGPRG</sequence>
<comment type="caution">
    <text evidence="2">The sequence shown here is derived from an EMBL/GenBank/DDBJ whole genome shotgun (WGS) entry which is preliminary data.</text>
</comment>
<dbReference type="EMBL" id="AXCR01000012">
    <property type="protein sequence ID" value="KJR79902.1"/>
    <property type="molecule type" value="Genomic_DNA"/>
</dbReference>
<accession>A0A0F2LQV6</accession>
<feature type="compositionally biased region" description="Basic and acidic residues" evidence="1">
    <location>
        <begin position="519"/>
        <end position="530"/>
    </location>
</feature>
<gene>
    <name evidence="2" type="ORF">SPSK_00508</name>
</gene>
<reference evidence="2 3" key="2">
    <citation type="journal article" date="2015" name="Eukaryot. Cell">
        <title>Asexual propagation of a virulent clone complex in a human and feline outbreak of sporotrichosis.</title>
        <authorList>
            <person name="Teixeira Mde M."/>
            <person name="Rodrigues A.M."/>
            <person name="Tsui C.K."/>
            <person name="de Almeida L.G."/>
            <person name="Van Diepeningen A.D."/>
            <person name="van den Ende B.G."/>
            <person name="Fernandes G.F."/>
            <person name="Kano R."/>
            <person name="Hamelin R.C."/>
            <person name="Lopes-Bezerra L.M."/>
            <person name="Vasconcelos A.T."/>
            <person name="de Hoog S."/>
            <person name="de Camargo Z.P."/>
            <person name="Felipe M.S."/>
        </authorList>
    </citation>
    <scope>NUCLEOTIDE SEQUENCE [LARGE SCALE GENOMIC DNA]</scope>
    <source>
        <strain evidence="2 3">1099-18</strain>
    </source>
</reference>
<feature type="region of interest" description="Disordered" evidence="1">
    <location>
        <begin position="503"/>
        <end position="530"/>
    </location>
</feature>
<dbReference type="VEuPathDB" id="FungiDB:SPSK_00508"/>
<dbReference type="OrthoDB" id="5210591at2759"/>
<reference evidence="2 3" key="1">
    <citation type="journal article" date="2014" name="BMC Genomics">
        <title>Comparative genomics of the major fungal agents of human and animal Sporotrichosis: Sporothrix schenckii and Sporothrix brasiliensis.</title>
        <authorList>
            <person name="Teixeira M.M."/>
            <person name="de Almeida L.G."/>
            <person name="Kubitschek-Barreira P."/>
            <person name="Alves F.L."/>
            <person name="Kioshima E.S."/>
            <person name="Abadio A.K."/>
            <person name="Fernandes L."/>
            <person name="Derengowski L.S."/>
            <person name="Ferreira K.S."/>
            <person name="Souza R.C."/>
            <person name="Ruiz J.C."/>
            <person name="de Andrade N.C."/>
            <person name="Paes H.C."/>
            <person name="Nicola A.M."/>
            <person name="Albuquerque P."/>
            <person name="Gerber A.L."/>
            <person name="Martins V.P."/>
            <person name="Peconick L.D."/>
            <person name="Neto A.V."/>
            <person name="Chaucanez C.B."/>
            <person name="Silva P.A."/>
            <person name="Cunha O.L."/>
            <person name="de Oliveira F.F."/>
            <person name="dos Santos T.C."/>
            <person name="Barros A.L."/>
            <person name="Soares M.A."/>
            <person name="de Oliveira L.M."/>
            <person name="Marini M.M."/>
            <person name="Villalobos-Duno H."/>
            <person name="Cunha M.M."/>
            <person name="de Hoog S."/>
            <person name="da Silveira J.F."/>
            <person name="Henrissat B."/>
            <person name="Nino-Vega G.A."/>
            <person name="Cisalpino P.S."/>
            <person name="Mora-Montes H.M."/>
            <person name="Almeida S.R."/>
            <person name="Stajich J.E."/>
            <person name="Lopes-Bezerra L.M."/>
            <person name="Vasconcelos A.T."/>
            <person name="Felipe M.S."/>
        </authorList>
    </citation>
    <scope>NUCLEOTIDE SEQUENCE [LARGE SCALE GENOMIC DNA]</scope>
    <source>
        <strain evidence="2 3">1099-18</strain>
    </source>
</reference>
<evidence type="ECO:0000256" key="1">
    <source>
        <dbReference type="SAM" id="MobiDB-lite"/>
    </source>
</evidence>
<evidence type="ECO:0000313" key="2">
    <source>
        <dbReference type="EMBL" id="KJR79902.1"/>
    </source>
</evidence>
<dbReference type="GeneID" id="27662753"/>